<evidence type="ECO:0000256" key="1">
    <source>
        <dbReference type="ARBA" id="ARBA00023235"/>
    </source>
</evidence>
<organism evidence="3 4">
    <name type="scientific">Pseudonocardia ammonioxydans</name>
    <dbReference type="NCBI Taxonomy" id="260086"/>
    <lineage>
        <taxon>Bacteria</taxon>
        <taxon>Bacillati</taxon>
        <taxon>Actinomycetota</taxon>
        <taxon>Actinomycetes</taxon>
        <taxon>Pseudonocardiales</taxon>
        <taxon>Pseudonocardiaceae</taxon>
        <taxon>Pseudonocardia</taxon>
    </lineage>
</organism>
<dbReference type="EMBL" id="FOUY01000038">
    <property type="protein sequence ID" value="SFO23116.1"/>
    <property type="molecule type" value="Genomic_DNA"/>
</dbReference>
<dbReference type="GO" id="GO:0016853">
    <property type="term" value="F:isomerase activity"/>
    <property type="evidence" value="ECO:0007669"/>
    <property type="project" value="UniProtKB-KW"/>
</dbReference>
<dbReference type="RefSeq" id="WP_093351892.1">
    <property type="nucleotide sequence ID" value="NZ_FOUY01000038.1"/>
</dbReference>
<sequence>MPVLTFHLGEGQHARDDVRALVAAAGRIYADVLGAPVERVRVSVRTHDPALSWVAGAFADDPTTPVAPIFEFVVLAGRPPEHRTRLLAAFTDLVVEHLGVERAVVRGRATELDPTDWAIGGVPAAEVRSAEIAARGGAR</sequence>
<dbReference type="OrthoDB" id="9804765at2"/>
<protein>
    <submittedName>
        <fullName evidence="3">4-oxalocrotonate tautomerase</fullName>
    </submittedName>
</protein>
<evidence type="ECO:0000313" key="4">
    <source>
        <dbReference type="Proteomes" id="UP000199614"/>
    </source>
</evidence>
<keyword evidence="4" id="KW-1185">Reference proteome</keyword>
<gene>
    <name evidence="3" type="ORF">SAMN05216207_103817</name>
</gene>
<dbReference type="STRING" id="260086.SAMN05216207_103817"/>
<reference evidence="3 4" key="1">
    <citation type="submission" date="2016-10" db="EMBL/GenBank/DDBJ databases">
        <authorList>
            <person name="de Groot N.N."/>
        </authorList>
    </citation>
    <scope>NUCLEOTIDE SEQUENCE [LARGE SCALE GENOMIC DNA]</scope>
    <source>
        <strain evidence="3 4">CGMCC 4.1877</strain>
    </source>
</reference>
<dbReference type="Gene3D" id="3.30.429.10">
    <property type="entry name" value="Macrophage Migration Inhibitory Factor"/>
    <property type="match status" value="2"/>
</dbReference>
<proteinExistence type="predicted"/>
<evidence type="ECO:0000313" key="3">
    <source>
        <dbReference type="EMBL" id="SFO23116.1"/>
    </source>
</evidence>
<feature type="domain" description="4-oxalocrotonate tautomerase-like" evidence="2">
    <location>
        <begin position="68"/>
        <end position="123"/>
    </location>
</feature>
<dbReference type="InterPro" id="IPR004370">
    <property type="entry name" value="4-OT-like_dom"/>
</dbReference>
<dbReference type="Pfam" id="PF01361">
    <property type="entry name" value="Tautomerase"/>
    <property type="match status" value="1"/>
</dbReference>
<evidence type="ECO:0000259" key="2">
    <source>
        <dbReference type="Pfam" id="PF01361"/>
    </source>
</evidence>
<keyword evidence="1" id="KW-0413">Isomerase</keyword>
<dbReference type="InterPro" id="IPR014347">
    <property type="entry name" value="Tautomerase/MIF_sf"/>
</dbReference>
<dbReference type="AlphaFoldDB" id="A0A1I5FHN3"/>
<dbReference type="SUPFAM" id="SSF55331">
    <property type="entry name" value="Tautomerase/MIF"/>
    <property type="match status" value="1"/>
</dbReference>
<dbReference type="Proteomes" id="UP000199614">
    <property type="component" value="Unassembled WGS sequence"/>
</dbReference>
<name>A0A1I5FHN3_PSUAM</name>
<accession>A0A1I5FHN3</accession>